<evidence type="ECO:0000313" key="1">
    <source>
        <dbReference type="EMBL" id="KAJ1142198.1"/>
    </source>
</evidence>
<sequence>MVSAWRARQPASRPFAVSGTGDVVFLAVLVTRNMRAQCSENTTRILQNGRSTNYTAGIQVVMTTLAREHRVKLLLPTTNTTSVVQSSEKATVKTHSQAQQEIGNAQLKTSSPPGNRQSAAQNAMNRSIVSPKGMLCCTPELLMPQHAQS</sequence>
<proteinExistence type="predicted"/>
<dbReference type="Proteomes" id="UP001066276">
    <property type="component" value="Chromosome 6"/>
</dbReference>
<reference evidence="1" key="1">
    <citation type="journal article" date="2022" name="bioRxiv">
        <title>Sequencing and chromosome-scale assembly of the giantPleurodeles waltlgenome.</title>
        <authorList>
            <person name="Brown T."/>
            <person name="Elewa A."/>
            <person name="Iarovenko S."/>
            <person name="Subramanian E."/>
            <person name="Araus A.J."/>
            <person name="Petzold A."/>
            <person name="Susuki M."/>
            <person name="Suzuki K.-i.T."/>
            <person name="Hayashi T."/>
            <person name="Toyoda A."/>
            <person name="Oliveira C."/>
            <person name="Osipova E."/>
            <person name="Leigh N.D."/>
            <person name="Simon A."/>
            <person name="Yun M.H."/>
        </authorList>
    </citation>
    <scope>NUCLEOTIDE SEQUENCE</scope>
    <source>
        <strain evidence="1">20211129_DDA</strain>
        <tissue evidence="1">Liver</tissue>
    </source>
</reference>
<organism evidence="1 2">
    <name type="scientific">Pleurodeles waltl</name>
    <name type="common">Iberian ribbed newt</name>
    <dbReference type="NCBI Taxonomy" id="8319"/>
    <lineage>
        <taxon>Eukaryota</taxon>
        <taxon>Metazoa</taxon>
        <taxon>Chordata</taxon>
        <taxon>Craniata</taxon>
        <taxon>Vertebrata</taxon>
        <taxon>Euteleostomi</taxon>
        <taxon>Amphibia</taxon>
        <taxon>Batrachia</taxon>
        <taxon>Caudata</taxon>
        <taxon>Salamandroidea</taxon>
        <taxon>Salamandridae</taxon>
        <taxon>Pleurodelinae</taxon>
        <taxon>Pleurodeles</taxon>
    </lineage>
</organism>
<keyword evidence="2" id="KW-1185">Reference proteome</keyword>
<name>A0AAV7QUV7_PLEWA</name>
<evidence type="ECO:0000313" key="2">
    <source>
        <dbReference type="Proteomes" id="UP001066276"/>
    </source>
</evidence>
<gene>
    <name evidence="1" type="ORF">NDU88_008525</name>
</gene>
<accession>A0AAV7QUV7</accession>
<dbReference type="AlphaFoldDB" id="A0AAV7QUV7"/>
<protein>
    <submittedName>
        <fullName evidence="1">Uncharacterized protein</fullName>
    </submittedName>
</protein>
<comment type="caution">
    <text evidence="1">The sequence shown here is derived from an EMBL/GenBank/DDBJ whole genome shotgun (WGS) entry which is preliminary data.</text>
</comment>
<dbReference type="EMBL" id="JANPWB010000010">
    <property type="protein sequence ID" value="KAJ1142198.1"/>
    <property type="molecule type" value="Genomic_DNA"/>
</dbReference>